<keyword evidence="2" id="KW-0507">mRNA processing</keyword>
<name>A0A1L0BRF2_9ASCO</name>
<keyword evidence="5" id="KW-0539">Nucleus</keyword>
<evidence type="ECO:0000256" key="5">
    <source>
        <dbReference type="ARBA" id="ARBA00023242"/>
    </source>
</evidence>
<keyword evidence="3" id="KW-0747">Spliceosome</keyword>
<proteinExistence type="predicted"/>
<reference evidence="6 7" key="1">
    <citation type="submission" date="2016-10" db="EMBL/GenBank/DDBJ databases">
        <authorList>
            <person name="de Groot N.N."/>
        </authorList>
    </citation>
    <scope>NUCLEOTIDE SEQUENCE [LARGE SCALE GENOMIC DNA]</scope>
    <source>
        <strain evidence="6 7">CBS 141442</strain>
    </source>
</reference>
<evidence type="ECO:0000313" key="6">
    <source>
        <dbReference type="EMBL" id="SGZ52778.1"/>
    </source>
</evidence>
<dbReference type="GO" id="GO:0008380">
    <property type="term" value="P:RNA splicing"/>
    <property type="evidence" value="ECO:0007669"/>
    <property type="project" value="UniProtKB-KW"/>
</dbReference>
<dbReference type="InterPro" id="IPR008409">
    <property type="entry name" value="SPF27"/>
</dbReference>
<dbReference type="Pfam" id="PF05700">
    <property type="entry name" value="BCAS2"/>
    <property type="match status" value="1"/>
</dbReference>
<accession>A0A1L0BRF2</accession>
<keyword evidence="4" id="KW-0508">mRNA splicing</keyword>
<evidence type="ECO:0000313" key="7">
    <source>
        <dbReference type="Proteomes" id="UP000182334"/>
    </source>
</evidence>
<dbReference type="AlphaFoldDB" id="A0A1L0BRF2"/>
<sequence length="255" mass="29426">MTSLNLIKTFYANISVAMIPDKCPAESLNYFGLLIKPRSKPVTNNDWWDNMIPINSEPMENLPFLDVIITPQERQAVQLLIQDERSLQDPAGHTGMHPRVNELLPLSSNSGTSALLQDIQRFEDDDDEEELNDERILPQGISMDRYTEFGTADDVNYPQMYTALSYSMLRERSTSLMTQNAPHLQHAQRTHLASMSELDNVYQREAAGKRLRVDEINNDRKRRQLEFEPVASYLEQRWQDGIRLMTDLGIQRAQE</sequence>
<evidence type="ECO:0000256" key="2">
    <source>
        <dbReference type="ARBA" id="ARBA00022664"/>
    </source>
</evidence>
<dbReference type="STRING" id="45354.A0A1L0BRF2"/>
<evidence type="ECO:0000256" key="4">
    <source>
        <dbReference type="ARBA" id="ARBA00023187"/>
    </source>
</evidence>
<keyword evidence="7" id="KW-1185">Reference proteome</keyword>
<dbReference type="GO" id="GO:0005681">
    <property type="term" value="C:spliceosomal complex"/>
    <property type="evidence" value="ECO:0007669"/>
    <property type="project" value="UniProtKB-KW"/>
</dbReference>
<evidence type="ECO:0000256" key="3">
    <source>
        <dbReference type="ARBA" id="ARBA00022728"/>
    </source>
</evidence>
<comment type="subcellular location">
    <subcellularLocation>
        <location evidence="1">Nucleus</location>
    </subcellularLocation>
</comment>
<dbReference type="Proteomes" id="UP000182334">
    <property type="component" value="Chromosome III"/>
</dbReference>
<evidence type="ECO:0000256" key="1">
    <source>
        <dbReference type="ARBA" id="ARBA00004123"/>
    </source>
</evidence>
<protein>
    <submittedName>
        <fullName evidence="6">CIC11C00000002536</fullName>
    </submittedName>
</protein>
<organism evidence="6 7">
    <name type="scientific">Sungouiella intermedia</name>
    <dbReference type="NCBI Taxonomy" id="45354"/>
    <lineage>
        <taxon>Eukaryota</taxon>
        <taxon>Fungi</taxon>
        <taxon>Dikarya</taxon>
        <taxon>Ascomycota</taxon>
        <taxon>Saccharomycotina</taxon>
        <taxon>Pichiomycetes</taxon>
        <taxon>Metschnikowiaceae</taxon>
        <taxon>Sungouiella</taxon>
    </lineage>
</organism>
<dbReference type="EMBL" id="LT635758">
    <property type="protein sequence ID" value="SGZ52778.1"/>
    <property type="molecule type" value="Genomic_DNA"/>
</dbReference>
<dbReference type="OrthoDB" id="205794at2759"/>
<dbReference type="GO" id="GO:0006397">
    <property type="term" value="P:mRNA processing"/>
    <property type="evidence" value="ECO:0007669"/>
    <property type="project" value="UniProtKB-KW"/>
</dbReference>
<gene>
    <name evidence="6" type="ORF">SAMEA4029010_CIC11G00000002536</name>
</gene>